<reference evidence="1 2" key="1">
    <citation type="journal article" date="2012" name="J. Bacteriol.">
        <title>Complete Genome Sequence of Flavobacterium indicum GPSTA100-9T, Isolated from Warm Spring Water.</title>
        <authorList>
            <person name="Barbier P."/>
            <person name="Houel A."/>
            <person name="Loux V."/>
            <person name="Poulain J."/>
            <person name="Bernardet J.F."/>
            <person name="Touchon M."/>
            <person name="Duchaud E."/>
        </authorList>
    </citation>
    <scope>NUCLEOTIDE SEQUENCE [LARGE SCALE GENOMIC DNA]</scope>
    <source>
        <strain evidence="2">DSM 17447 / CIP 109464 / GPTSA100-9</strain>
    </source>
</reference>
<dbReference type="Proteomes" id="UP000007599">
    <property type="component" value="Chromosome I"/>
</dbReference>
<keyword evidence="2" id="KW-1185">Reference proteome</keyword>
<dbReference type="HOGENOM" id="CLU_055117_0_0_10"/>
<reference evidence="2" key="2">
    <citation type="submission" date="2012-03" db="EMBL/GenBank/DDBJ databases">
        <title>Complete genome sequence of Flavobacterium indicum GPTSA100-9T, isolated from warm spring water.</title>
        <authorList>
            <person name="Barbier P."/>
            <person name="Houel A."/>
            <person name="Loux V."/>
            <person name="Poulain J."/>
            <person name="Bernardet J.-F."/>
            <person name="Touchon M."/>
            <person name="Duchaud E."/>
        </authorList>
    </citation>
    <scope>NUCLEOTIDE SEQUENCE [LARGE SCALE GENOMIC DNA]</scope>
    <source>
        <strain evidence="2">DSM 17447 / CIP 109464 / GPTSA100-9</strain>
    </source>
</reference>
<dbReference type="AlphaFoldDB" id="H8XPT8"/>
<dbReference type="EMBL" id="HE774682">
    <property type="protein sequence ID" value="CCG54154.1"/>
    <property type="molecule type" value="Genomic_DNA"/>
</dbReference>
<gene>
    <name evidence="1" type="ordered locus">KQS_11160</name>
</gene>
<dbReference type="PATRIC" id="fig|1094466.5.peg.2189"/>
<protein>
    <submittedName>
        <fullName evidence="1">Uncharacterized protein</fullName>
    </submittedName>
</protein>
<organism evidence="1 2">
    <name type="scientific">Flavobacterium indicum (strain DSM 17447 / CIP 109464 / GPTSA100-9)</name>
    <dbReference type="NCBI Taxonomy" id="1094466"/>
    <lineage>
        <taxon>Bacteria</taxon>
        <taxon>Pseudomonadati</taxon>
        <taxon>Bacteroidota</taxon>
        <taxon>Flavobacteriia</taxon>
        <taxon>Flavobacteriales</taxon>
        <taxon>Flavobacteriaceae</taxon>
        <taxon>Flavobacterium</taxon>
    </lineage>
</organism>
<dbReference type="eggNOG" id="ENOG5032XUG">
    <property type="taxonomic scope" value="Bacteria"/>
</dbReference>
<name>H8XPT8_FLAIG</name>
<dbReference type="STRING" id="1094466.KQS_11160"/>
<evidence type="ECO:0000313" key="1">
    <source>
        <dbReference type="EMBL" id="CCG54154.1"/>
    </source>
</evidence>
<sequence length="284" mass="32460">MAKTFDDYILAVRSKYEVEKSKVYSGFLLKPSPAQLRDLCLILHDKGLCKKDQEVFELFFKTKPDIQLRKAIETIDVEKLKKICNFLNGKSQSTSQNSLNLIAILVNYEYRPFSLFLVSDINLEKEDKIATSKSNMGLEILEVEAPQKPLPTAQIRKKIAIGFLGLIGLTSIGFTAKTLLAPEPQCMQWQKNHYEVVDCTNENEQQGLLYRNESIPFDEHQSQLLKIEVSDTTTFFKNGKAVLWYCKVEGKPEFFNTHGVHPETGKALKPVSEYIVNKYVKRVN</sequence>
<dbReference type="OrthoDB" id="1340494at2"/>
<evidence type="ECO:0000313" key="2">
    <source>
        <dbReference type="Proteomes" id="UP000007599"/>
    </source>
</evidence>
<dbReference type="KEGG" id="fin:KQS_11160"/>
<proteinExistence type="predicted"/>
<accession>H8XPT8</accession>
<dbReference type="RefSeq" id="WP_014389272.1">
    <property type="nucleotide sequence ID" value="NC_017025.1"/>
</dbReference>